<feature type="domain" description="Response regulatory" evidence="3">
    <location>
        <begin position="12"/>
        <end position="125"/>
    </location>
</feature>
<gene>
    <name evidence="4" type="ORF">GCM10007418_09590</name>
</gene>
<dbReference type="PANTHER" id="PTHR44591">
    <property type="entry name" value="STRESS RESPONSE REGULATOR PROTEIN 1"/>
    <property type="match status" value="1"/>
</dbReference>
<proteinExistence type="predicted"/>
<evidence type="ECO:0000313" key="5">
    <source>
        <dbReference type="Proteomes" id="UP000638188"/>
    </source>
</evidence>
<protein>
    <recommendedName>
        <fullName evidence="3">Response regulatory domain-containing protein</fullName>
    </recommendedName>
</protein>
<keyword evidence="1 2" id="KW-0597">Phosphoprotein</keyword>
<evidence type="ECO:0000259" key="3">
    <source>
        <dbReference type="PROSITE" id="PS50110"/>
    </source>
</evidence>
<dbReference type="RefSeq" id="WP_150276196.1">
    <property type="nucleotide sequence ID" value="NZ_BMFF01000002.1"/>
</dbReference>
<dbReference type="Proteomes" id="UP000638188">
    <property type="component" value="Unassembled WGS sequence"/>
</dbReference>
<dbReference type="SUPFAM" id="SSF52172">
    <property type="entry name" value="CheY-like"/>
    <property type="match status" value="1"/>
</dbReference>
<dbReference type="SMART" id="SM00448">
    <property type="entry name" value="REC"/>
    <property type="match status" value="1"/>
</dbReference>
<accession>A0ABQ1P707</accession>
<evidence type="ECO:0000256" key="2">
    <source>
        <dbReference type="PROSITE-ProRule" id="PRU00169"/>
    </source>
</evidence>
<comment type="caution">
    <text evidence="4">The sequence shown here is derived from an EMBL/GenBank/DDBJ whole genome shotgun (WGS) entry which is preliminary data.</text>
</comment>
<dbReference type="PROSITE" id="PS50110">
    <property type="entry name" value="RESPONSE_REGULATORY"/>
    <property type="match status" value="1"/>
</dbReference>
<keyword evidence="5" id="KW-1185">Reference proteome</keyword>
<evidence type="ECO:0000256" key="1">
    <source>
        <dbReference type="ARBA" id="ARBA00022553"/>
    </source>
</evidence>
<name>A0ABQ1P707_9GAMM</name>
<feature type="modified residue" description="4-aspartylphosphate" evidence="2">
    <location>
        <position position="61"/>
    </location>
</feature>
<reference evidence="5" key="1">
    <citation type="journal article" date="2019" name="Int. J. Syst. Evol. Microbiol.">
        <title>The Global Catalogue of Microorganisms (GCM) 10K type strain sequencing project: providing services to taxonomists for standard genome sequencing and annotation.</title>
        <authorList>
            <consortium name="The Broad Institute Genomics Platform"/>
            <consortium name="The Broad Institute Genome Sequencing Center for Infectious Disease"/>
            <person name="Wu L."/>
            <person name="Ma J."/>
        </authorList>
    </citation>
    <scope>NUCLEOTIDE SEQUENCE [LARGE SCALE GENOMIC DNA]</scope>
    <source>
        <strain evidence="5">CGMCC 1.12482</strain>
    </source>
</reference>
<dbReference type="InterPro" id="IPR001789">
    <property type="entry name" value="Sig_transdc_resp-reg_receiver"/>
</dbReference>
<organism evidence="4 5">
    <name type="scientific">Halopseudomonas salina</name>
    <dbReference type="NCBI Taxonomy" id="1323744"/>
    <lineage>
        <taxon>Bacteria</taxon>
        <taxon>Pseudomonadati</taxon>
        <taxon>Pseudomonadota</taxon>
        <taxon>Gammaproteobacteria</taxon>
        <taxon>Pseudomonadales</taxon>
        <taxon>Pseudomonadaceae</taxon>
        <taxon>Halopseudomonas</taxon>
    </lineage>
</organism>
<dbReference type="InterPro" id="IPR050595">
    <property type="entry name" value="Bact_response_regulator"/>
</dbReference>
<dbReference type="EMBL" id="BMFF01000002">
    <property type="protein sequence ID" value="GGC92071.1"/>
    <property type="molecule type" value="Genomic_DNA"/>
</dbReference>
<dbReference type="InterPro" id="IPR011006">
    <property type="entry name" value="CheY-like_superfamily"/>
</dbReference>
<sequence>MAEAAGKSGKPLILLAEDERAIRKVMEILLESEGYDVMCAQHGIAALDILLTVTPSLVITDYMMPEMDGAELLRAIRGNARLSAIPVLLMSSAVPTDLPDHHLADQTFLKGGELESLLAIVASLVAHGAPPSTEPA</sequence>
<dbReference type="PANTHER" id="PTHR44591:SF3">
    <property type="entry name" value="RESPONSE REGULATORY DOMAIN-CONTAINING PROTEIN"/>
    <property type="match status" value="1"/>
</dbReference>
<dbReference type="Pfam" id="PF00072">
    <property type="entry name" value="Response_reg"/>
    <property type="match status" value="1"/>
</dbReference>
<dbReference type="Gene3D" id="3.40.50.2300">
    <property type="match status" value="1"/>
</dbReference>
<evidence type="ECO:0000313" key="4">
    <source>
        <dbReference type="EMBL" id="GGC92071.1"/>
    </source>
</evidence>